<evidence type="ECO:0000256" key="4">
    <source>
        <dbReference type="SAM" id="MobiDB-lite"/>
    </source>
</evidence>
<dbReference type="EMBL" id="JAQSIO010000001">
    <property type="protein sequence ID" value="MDD0813263.1"/>
    <property type="molecule type" value="Genomic_DNA"/>
</dbReference>
<dbReference type="InterPro" id="IPR050204">
    <property type="entry name" value="AraC_XylS_family_regulators"/>
</dbReference>
<dbReference type="SUPFAM" id="SSF46689">
    <property type="entry name" value="Homeodomain-like"/>
    <property type="match status" value="2"/>
</dbReference>
<evidence type="ECO:0000256" key="1">
    <source>
        <dbReference type="ARBA" id="ARBA00023015"/>
    </source>
</evidence>
<protein>
    <submittedName>
        <fullName evidence="6">AraC family transcriptional regulator</fullName>
    </submittedName>
</protein>
<dbReference type="Gene3D" id="1.10.10.60">
    <property type="entry name" value="Homeodomain-like"/>
    <property type="match status" value="2"/>
</dbReference>
<reference evidence="6 7" key="1">
    <citation type="submission" date="2023-02" db="EMBL/GenBank/DDBJ databases">
        <title>Bacterial whole genome sequence for Curvibacter sp. HBC28.</title>
        <authorList>
            <person name="Le V."/>
            <person name="Ko S.-R."/>
            <person name="Ahn C.-Y."/>
            <person name="Oh H.-M."/>
        </authorList>
    </citation>
    <scope>NUCLEOTIDE SEQUENCE [LARGE SCALE GENOMIC DNA]</scope>
    <source>
        <strain evidence="6 7">HBC28</strain>
    </source>
</reference>
<keyword evidence="2" id="KW-0238">DNA-binding</keyword>
<dbReference type="PRINTS" id="PR00032">
    <property type="entry name" value="HTHARAC"/>
</dbReference>
<evidence type="ECO:0000313" key="7">
    <source>
        <dbReference type="Proteomes" id="UP001528672"/>
    </source>
</evidence>
<dbReference type="SMART" id="SM00342">
    <property type="entry name" value="HTH_ARAC"/>
    <property type="match status" value="1"/>
</dbReference>
<dbReference type="PROSITE" id="PS01124">
    <property type="entry name" value="HTH_ARAC_FAMILY_2"/>
    <property type="match status" value="1"/>
</dbReference>
<evidence type="ECO:0000256" key="3">
    <source>
        <dbReference type="ARBA" id="ARBA00023163"/>
    </source>
</evidence>
<sequence>MHPPDPRFDASRRVPSDFDVGRWQALEQTSPDSPPWKLLPQSVKRSSHDRPWTGLVFWHQVGPEGDLYVPPTASHSILVRRAQPTQLLQRQGSVIESLRWQPGQAVVVPAGLPSFWRSAQPRDNLHIDLSPAWLERVAHTQVSLQSCFGRDDPLLAGFAQLLLASLDSNTSLDSQFGQHIAEAIALHLMKHYVGARASSRTQAGLSRRQMQRVEEALRADLAAHWTVERLAQLVDLSPFHFSRAFQASFGAAPHAWLRQQRMEAAAHAVRGTRLSFEEIAHQTGHRSASHFSQAFRQHWGMTPTAYRRAG</sequence>
<evidence type="ECO:0000256" key="2">
    <source>
        <dbReference type="ARBA" id="ARBA00023125"/>
    </source>
</evidence>
<dbReference type="InterPro" id="IPR018060">
    <property type="entry name" value="HTH_AraC"/>
</dbReference>
<dbReference type="PANTHER" id="PTHR46796:SF14">
    <property type="entry name" value="TRANSCRIPTIONAL REGULATORY PROTEIN"/>
    <property type="match status" value="1"/>
</dbReference>
<proteinExistence type="predicted"/>
<organism evidence="6 7">
    <name type="scientific">Curvibacter microcysteis</name>
    <dbReference type="NCBI Taxonomy" id="3026419"/>
    <lineage>
        <taxon>Bacteria</taxon>
        <taxon>Pseudomonadati</taxon>
        <taxon>Pseudomonadota</taxon>
        <taxon>Betaproteobacteria</taxon>
        <taxon>Burkholderiales</taxon>
        <taxon>Comamonadaceae</taxon>
        <taxon>Curvibacter</taxon>
    </lineage>
</organism>
<dbReference type="Pfam" id="PF12833">
    <property type="entry name" value="HTH_18"/>
    <property type="match status" value="1"/>
</dbReference>
<keyword evidence="7" id="KW-1185">Reference proteome</keyword>
<evidence type="ECO:0000313" key="6">
    <source>
        <dbReference type="EMBL" id="MDD0813263.1"/>
    </source>
</evidence>
<dbReference type="PANTHER" id="PTHR46796">
    <property type="entry name" value="HTH-TYPE TRANSCRIPTIONAL ACTIVATOR RHAS-RELATED"/>
    <property type="match status" value="1"/>
</dbReference>
<gene>
    <name evidence="6" type="ORF">PSQ39_01330</name>
</gene>
<keyword evidence="3" id="KW-0804">Transcription</keyword>
<feature type="domain" description="HTH araC/xylS-type" evidence="5">
    <location>
        <begin position="211"/>
        <end position="309"/>
    </location>
</feature>
<evidence type="ECO:0000259" key="5">
    <source>
        <dbReference type="PROSITE" id="PS01124"/>
    </source>
</evidence>
<dbReference type="InterPro" id="IPR009057">
    <property type="entry name" value="Homeodomain-like_sf"/>
</dbReference>
<feature type="region of interest" description="Disordered" evidence="4">
    <location>
        <begin position="1"/>
        <end position="41"/>
    </location>
</feature>
<accession>A0ABT5M9K0</accession>
<name>A0ABT5M9K0_9BURK</name>
<dbReference type="RefSeq" id="WP_273924791.1">
    <property type="nucleotide sequence ID" value="NZ_JAQSIO010000001.1"/>
</dbReference>
<dbReference type="InterPro" id="IPR020449">
    <property type="entry name" value="Tscrpt_reg_AraC-type_HTH"/>
</dbReference>
<keyword evidence="1" id="KW-0805">Transcription regulation</keyword>
<dbReference type="Proteomes" id="UP001528672">
    <property type="component" value="Unassembled WGS sequence"/>
</dbReference>
<feature type="compositionally biased region" description="Basic and acidic residues" evidence="4">
    <location>
        <begin position="1"/>
        <end position="20"/>
    </location>
</feature>
<comment type="caution">
    <text evidence="6">The sequence shown here is derived from an EMBL/GenBank/DDBJ whole genome shotgun (WGS) entry which is preliminary data.</text>
</comment>